<evidence type="ECO:0000313" key="9">
    <source>
        <dbReference type="RefSeq" id="XP_033533355.1"/>
    </source>
</evidence>
<dbReference type="Proteomes" id="UP000504638">
    <property type="component" value="Unplaced"/>
</dbReference>
<keyword evidence="1" id="KW-0479">Metal-binding</keyword>
<dbReference type="PANTHER" id="PTHR23235:SF120">
    <property type="entry name" value="KRUPPEL-LIKE FACTOR 15"/>
    <property type="match status" value="1"/>
</dbReference>
<sequence>MPQVPTSYCDEMDLGRSTIIPSHTFMTPQPMDTDPVDLNYDIHTVESHTSAMWSPVSDDGLHDFRPTHSIRVSNGRKTIKPARRPKKYPQRKPSTRRPGKEQTIPLRSGHMMEVVIGENIRPGPDGRLEADRDMSPKEQHQCSFTITTPDGVRQRCERTFKRQEHLKRHENTTHSDRKPYKCPVVFKATENGRRKSCGREFNRHDNLCEHYRTHINPSNAPRNARLTPAELIDIIRKNTDPEHVKKAIPKLEKIVGQLGIPYH</sequence>
<feature type="domain" description="C2H2-type" evidence="6">
    <location>
        <begin position="180"/>
        <end position="219"/>
    </location>
</feature>
<name>A0A6G1G0Z4_9PEZI</name>
<dbReference type="AlphaFoldDB" id="A0A6G1G0Z4"/>
<feature type="region of interest" description="Disordered" evidence="5">
    <location>
        <begin position="64"/>
        <end position="108"/>
    </location>
</feature>
<reference evidence="7 9" key="1">
    <citation type="submission" date="2020-01" db="EMBL/GenBank/DDBJ databases">
        <authorList>
            <consortium name="DOE Joint Genome Institute"/>
            <person name="Haridas S."/>
            <person name="Albert R."/>
            <person name="Binder M."/>
            <person name="Bloem J."/>
            <person name="Labutti K."/>
            <person name="Salamov A."/>
            <person name="Andreopoulos B."/>
            <person name="Baker S.E."/>
            <person name="Barry K."/>
            <person name="Bills G."/>
            <person name="Bluhm B.H."/>
            <person name="Cannon C."/>
            <person name="Castanera R."/>
            <person name="Culley D.E."/>
            <person name="Daum C."/>
            <person name="Ezra D."/>
            <person name="Gonzalez J.B."/>
            <person name="Henrissat B."/>
            <person name="Kuo A."/>
            <person name="Liang C."/>
            <person name="Lipzen A."/>
            <person name="Lutzoni F."/>
            <person name="Magnuson J."/>
            <person name="Mondo S."/>
            <person name="Nolan M."/>
            <person name="Ohm R."/>
            <person name="Pangilinan J."/>
            <person name="Park H.-J."/>
            <person name="Ramirez L."/>
            <person name="Alfaro M."/>
            <person name="Sun H."/>
            <person name="Tritt A."/>
            <person name="Yoshinaga Y."/>
            <person name="Zwiers L.-H."/>
            <person name="Turgeon B.G."/>
            <person name="Goodwin S.B."/>
            <person name="Spatafora J.W."/>
            <person name="Crous P.W."/>
            <person name="Grigoriev I.V."/>
        </authorList>
    </citation>
    <scope>NUCLEOTIDE SEQUENCE</scope>
    <source>
        <strain evidence="7 9">CBS 781.70</strain>
    </source>
</reference>
<keyword evidence="2 4" id="KW-0863">Zinc-finger</keyword>
<evidence type="ECO:0000313" key="7">
    <source>
        <dbReference type="EMBL" id="KAF1811724.1"/>
    </source>
</evidence>
<keyword evidence="3" id="KW-0862">Zinc</keyword>
<dbReference type="InterPro" id="IPR013087">
    <property type="entry name" value="Znf_C2H2_type"/>
</dbReference>
<evidence type="ECO:0000256" key="4">
    <source>
        <dbReference type="PROSITE-ProRule" id="PRU00042"/>
    </source>
</evidence>
<organism evidence="7">
    <name type="scientific">Eremomyces bilateralis CBS 781.70</name>
    <dbReference type="NCBI Taxonomy" id="1392243"/>
    <lineage>
        <taxon>Eukaryota</taxon>
        <taxon>Fungi</taxon>
        <taxon>Dikarya</taxon>
        <taxon>Ascomycota</taxon>
        <taxon>Pezizomycotina</taxon>
        <taxon>Dothideomycetes</taxon>
        <taxon>Dothideomycetes incertae sedis</taxon>
        <taxon>Eremomycetales</taxon>
        <taxon>Eremomycetaceae</taxon>
        <taxon>Eremomyces</taxon>
    </lineage>
</organism>
<accession>A0A6G1G0Z4</accession>
<dbReference type="EMBL" id="ML975160">
    <property type="protein sequence ID" value="KAF1811724.1"/>
    <property type="molecule type" value="Genomic_DNA"/>
</dbReference>
<keyword evidence="8" id="KW-1185">Reference proteome</keyword>
<evidence type="ECO:0000313" key="8">
    <source>
        <dbReference type="Proteomes" id="UP000504638"/>
    </source>
</evidence>
<dbReference type="GeneID" id="54420196"/>
<dbReference type="GO" id="GO:0008270">
    <property type="term" value="F:zinc ion binding"/>
    <property type="evidence" value="ECO:0007669"/>
    <property type="project" value="UniProtKB-KW"/>
</dbReference>
<proteinExistence type="predicted"/>
<dbReference type="PANTHER" id="PTHR23235">
    <property type="entry name" value="KRUEPPEL-LIKE TRANSCRIPTION FACTOR"/>
    <property type="match status" value="1"/>
</dbReference>
<reference evidence="9" key="3">
    <citation type="submission" date="2025-04" db="UniProtKB">
        <authorList>
            <consortium name="RefSeq"/>
        </authorList>
    </citation>
    <scope>IDENTIFICATION</scope>
    <source>
        <strain evidence="9">CBS 781.70</strain>
    </source>
</reference>
<dbReference type="SUPFAM" id="SSF57667">
    <property type="entry name" value="beta-beta-alpha zinc fingers"/>
    <property type="match status" value="1"/>
</dbReference>
<evidence type="ECO:0000256" key="1">
    <source>
        <dbReference type="ARBA" id="ARBA00022723"/>
    </source>
</evidence>
<dbReference type="OrthoDB" id="8117402at2759"/>
<dbReference type="Gene3D" id="3.30.160.60">
    <property type="entry name" value="Classic Zinc Finger"/>
    <property type="match status" value="2"/>
</dbReference>
<dbReference type="GO" id="GO:0000978">
    <property type="term" value="F:RNA polymerase II cis-regulatory region sequence-specific DNA binding"/>
    <property type="evidence" value="ECO:0007669"/>
    <property type="project" value="TreeGrafter"/>
</dbReference>
<reference evidence="9" key="2">
    <citation type="submission" date="2020-04" db="EMBL/GenBank/DDBJ databases">
        <authorList>
            <consortium name="NCBI Genome Project"/>
        </authorList>
    </citation>
    <scope>NUCLEOTIDE SEQUENCE</scope>
    <source>
        <strain evidence="9">CBS 781.70</strain>
    </source>
</reference>
<dbReference type="InterPro" id="IPR036236">
    <property type="entry name" value="Znf_C2H2_sf"/>
</dbReference>
<evidence type="ECO:0000256" key="3">
    <source>
        <dbReference type="ARBA" id="ARBA00022833"/>
    </source>
</evidence>
<dbReference type="RefSeq" id="XP_033533355.1">
    <property type="nucleotide sequence ID" value="XM_033679626.1"/>
</dbReference>
<gene>
    <name evidence="7 9" type="ORF">P152DRAFT_459190</name>
</gene>
<dbReference type="GO" id="GO:0000981">
    <property type="term" value="F:DNA-binding transcription factor activity, RNA polymerase II-specific"/>
    <property type="evidence" value="ECO:0007669"/>
    <property type="project" value="TreeGrafter"/>
</dbReference>
<protein>
    <recommendedName>
        <fullName evidence="6">C2H2-type domain-containing protein</fullName>
    </recommendedName>
</protein>
<evidence type="ECO:0000259" key="6">
    <source>
        <dbReference type="PROSITE" id="PS50157"/>
    </source>
</evidence>
<feature type="compositionally biased region" description="Basic residues" evidence="5">
    <location>
        <begin position="77"/>
        <end position="97"/>
    </location>
</feature>
<evidence type="ECO:0000256" key="5">
    <source>
        <dbReference type="SAM" id="MobiDB-lite"/>
    </source>
</evidence>
<dbReference type="PROSITE" id="PS50157">
    <property type="entry name" value="ZINC_FINGER_C2H2_2"/>
    <property type="match status" value="2"/>
</dbReference>
<evidence type="ECO:0000256" key="2">
    <source>
        <dbReference type="ARBA" id="ARBA00022771"/>
    </source>
</evidence>
<feature type="domain" description="C2H2-type" evidence="6">
    <location>
        <begin position="140"/>
        <end position="179"/>
    </location>
</feature>